<dbReference type="Proteomes" id="UP000244817">
    <property type="component" value="Unassembled WGS sequence"/>
</dbReference>
<keyword evidence="2" id="KW-1185">Reference proteome</keyword>
<name>A0A2T7FTY3_9RHOB</name>
<reference evidence="1 2" key="1">
    <citation type="submission" date="2018-04" db="EMBL/GenBank/DDBJ databases">
        <title>Pelagivirga bohaiensis gen. nov., sp. nov., a bacterium isolated from the Bohai Sea.</title>
        <authorList>
            <person name="Ji X."/>
        </authorList>
    </citation>
    <scope>NUCLEOTIDE SEQUENCE [LARGE SCALE GENOMIC DNA]</scope>
    <source>
        <strain evidence="1 2">BH-SD16</strain>
    </source>
</reference>
<proteinExistence type="predicted"/>
<sequence>MFRIDKDDNSIKPLKALCFSELGFKERQHLQEWIANYPSCLDEDQLIIQKELAGFSDINDEGTFLRLHRYQAPRSGVKSKVRREVIALESIKEALEYIRYDQTASGKILAIEKSGNQ</sequence>
<evidence type="ECO:0000313" key="2">
    <source>
        <dbReference type="Proteomes" id="UP000244817"/>
    </source>
</evidence>
<dbReference type="AlphaFoldDB" id="A0A2T7FTY3"/>
<accession>A0A2T7FTY3</accession>
<dbReference type="RefSeq" id="WP_108641826.1">
    <property type="nucleotide sequence ID" value="NZ_QCYG01000009.1"/>
</dbReference>
<comment type="caution">
    <text evidence="1">The sequence shown here is derived from an EMBL/GenBank/DDBJ whole genome shotgun (WGS) entry which is preliminary data.</text>
</comment>
<dbReference type="EMBL" id="QCYG01000009">
    <property type="protein sequence ID" value="PVA05630.1"/>
    <property type="molecule type" value="Genomic_DNA"/>
</dbReference>
<evidence type="ECO:0000313" key="1">
    <source>
        <dbReference type="EMBL" id="PVA05630.1"/>
    </source>
</evidence>
<dbReference type="OrthoDB" id="570199at2"/>
<gene>
    <name evidence="1" type="ORF">DC363_14230</name>
</gene>
<organism evidence="1 2">
    <name type="scientific">Thalassorhabdomicrobium marinisediminis</name>
    <dbReference type="NCBI Taxonomy" id="2170577"/>
    <lineage>
        <taxon>Bacteria</taxon>
        <taxon>Pseudomonadati</taxon>
        <taxon>Pseudomonadota</taxon>
        <taxon>Alphaproteobacteria</taxon>
        <taxon>Rhodobacterales</taxon>
        <taxon>Paracoccaceae</taxon>
        <taxon>Thalassorhabdomicrobium</taxon>
    </lineage>
</organism>
<protein>
    <submittedName>
        <fullName evidence="1">Uncharacterized protein</fullName>
    </submittedName>
</protein>